<keyword evidence="3" id="KW-1185">Reference proteome</keyword>
<gene>
    <name evidence="2" type="ORF">GCM10007890_15680</name>
</gene>
<protein>
    <submittedName>
        <fullName evidence="2">Uncharacterized protein</fullName>
    </submittedName>
</protein>
<evidence type="ECO:0000313" key="3">
    <source>
        <dbReference type="Proteomes" id="UP001157440"/>
    </source>
</evidence>
<proteinExistence type="predicted"/>
<sequence>MQARNTASFSQEMRPARSSQGRGTARRSIMVSNRALVREAGGGLLRARTIARPYRAGTGRFAAVTVRLHVVVDLSVRAAN</sequence>
<feature type="compositionally biased region" description="Polar residues" evidence="1">
    <location>
        <begin position="1"/>
        <end position="22"/>
    </location>
</feature>
<dbReference type="Proteomes" id="UP001157440">
    <property type="component" value="Unassembled WGS sequence"/>
</dbReference>
<reference evidence="3" key="1">
    <citation type="journal article" date="2019" name="Int. J. Syst. Evol. Microbiol.">
        <title>The Global Catalogue of Microorganisms (GCM) 10K type strain sequencing project: providing services to taxonomists for standard genome sequencing and annotation.</title>
        <authorList>
            <consortium name="The Broad Institute Genomics Platform"/>
            <consortium name="The Broad Institute Genome Sequencing Center for Infectious Disease"/>
            <person name="Wu L."/>
            <person name="Ma J."/>
        </authorList>
    </citation>
    <scope>NUCLEOTIDE SEQUENCE [LARGE SCALE GENOMIC DNA]</scope>
    <source>
        <strain evidence="3">NBRC 103632</strain>
    </source>
</reference>
<feature type="region of interest" description="Disordered" evidence="1">
    <location>
        <begin position="1"/>
        <end position="30"/>
    </location>
</feature>
<comment type="caution">
    <text evidence="2">The sequence shown here is derived from an EMBL/GenBank/DDBJ whole genome shotgun (WGS) entry which is preliminary data.</text>
</comment>
<organism evidence="2 3">
    <name type="scientific">Methylobacterium tardum</name>
    <dbReference type="NCBI Taxonomy" id="374432"/>
    <lineage>
        <taxon>Bacteria</taxon>
        <taxon>Pseudomonadati</taxon>
        <taxon>Pseudomonadota</taxon>
        <taxon>Alphaproteobacteria</taxon>
        <taxon>Hyphomicrobiales</taxon>
        <taxon>Methylobacteriaceae</taxon>
        <taxon>Methylobacterium</taxon>
    </lineage>
</organism>
<evidence type="ECO:0000256" key="1">
    <source>
        <dbReference type="SAM" id="MobiDB-lite"/>
    </source>
</evidence>
<accession>A0AA37TCV2</accession>
<name>A0AA37TCV2_9HYPH</name>
<dbReference type="EMBL" id="BSPL01000011">
    <property type="protein sequence ID" value="GLS69555.1"/>
    <property type="molecule type" value="Genomic_DNA"/>
</dbReference>
<dbReference type="AlphaFoldDB" id="A0AA37TCV2"/>
<evidence type="ECO:0000313" key="2">
    <source>
        <dbReference type="EMBL" id="GLS69555.1"/>
    </source>
</evidence>